<evidence type="ECO:0000256" key="1">
    <source>
        <dbReference type="ARBA" id="ARBA00004651"/>
    </source>
</evidence>
<dbReference type="GO" id="GO:0009103">
    <property type="term" value="P:lipopolysaccharide biosynthetic process"/>
    <property type="evidence" value="ECO:0007669"/>
    <property type="project" value="UniProtKB-ARBA"/>
</dbReference>
<dbReference type="GO" id="GO:0005886">
    <property type="term" value="C:plasma membrane"/>
    <property type="evidence" value="ECO:0007669"/>
    <property type="project" value="UniProtKB-SubCell"/>
</dbReference>
<dbReference type="EMBL" id="SJPW01000001">
    <property type="protein sequence ID" value="TWU60068.1"/>
    <property type="molecule type" value="Genomic_DNA"/>
</dbReference>
<feature type="transmembrane region" description="Helical" evidence="9">
    <location>
        <begin position="305"/>
        <end position="323"/>
    </location>
</feature>
<dbReference type="GO" id="GO:0016763">
    <property type="term" value="F:pentosyltransferase activity"/>
    <property type="evidence" value="ECO:0007669"/>
    <property type="project" value="TreeGrafter"/>
</dbReference>
<dbReference type="Pfam" id="PF13231">
    <property type="entry name" value="PMT_2"/>
    <property type="match status" value="1"/>
</dbReference>
<accession>A0A5C6FF78</accession>
<feature type="transmembrane region" description="Helical" evidence="9">
    <location>
        <begin position="12"/>
        <end position="32"/>
    </location>
</feature>
<evidence type="ECO:0000313" key="12">
    <source>
        <dbReference type="Proteomes" id="UP000318288"/>
    </source>
</evidence>
<dbReference type="PANTHER" id="PTHR33908:SF11">
    <property type="entry name" value="MEMBRANE PROTEIN"/>
    <property type="match status" value="1"/>
</dbReference>
<evidence type="ECO:0000256" key="4">
    <source>
        <dbReference type="ARBA" id="ARBA00022679"/>
    </source>
</evidence>
<evidence type="ECO:0000256" key="2">
    <source>
        <dbReference type="ARBA" id="ARBA00022475"/>
    </source>
</evidence>
<feature type="compositionally biased region" description="Basic and acidic residues" evidence="8">
    <location>
        <begin position="503"/>
        <end position="512"/>
    </location>
</feature>
<evidence type="ECO:0000256" key="6">
    <source>
        <dbReference type="ARBA" id="ARBA00022989"/>
    </source>
</evidence>
<feature type="transmembrane region" description="Helical" evidence="9">
    <location>
        <begin position="77"/>
        <end position="98"/>
    </location>
</feature>
<keyword evidence="5 9" id="KW-0812">Transmembrane</keyword>
<keyword evidence="7 9" id="KW-0472">Membrane</keyword>
<dbReference type="Proteomes" id="UP000318288">
    <property type="component" value="Unassembled WGS sequence"/>
</dbReference>
<dbReference type="PANTHER" id="PTHR33908">
    <property type="entry name" value="MANNOSYLTRANSFERASE YKCB-RELATED"/>
    <property type="match status" value="1"/>
</dbReference>
<keyword evidence="4" id="KW-0808">Transferase</keyword>
<feature type="region of interest" description="Disordered" evidence="8">
    <location>
        <begin position="503"/>
        <end position="528"/>
    </location>
</feature>
<feature type="transmembrane region" description="Helical" evidence="9">
    <location>
        <begin position="129"/>
        <end position="150"/>
    </location>
</feature>
<protein>
    <recommendedName>
        <fullName evidence="10">Glycosyltransferase RgtA/B/C/D-like domain-containing protein</fullName>
    </recommendedName>
</protein>
<feature type="transmembrane region" description="Helical" evidence="9">
    <location>
        <begin position="357"/>
        <end position="375"/>
    </location>
</feature>
<sequence length="528" mass="59188">MRFLRWLAATEYRFPILLLVYFGLHVLVRGMLSSSLTFDEAEQVYLSQWWEIGYNGQPPLYTWVQTPLLEVIGRASIALPLVKNAFLFLTYLCVYSAVTRICQSRSAGMVASAAMLTMPQIAWESHRDLSHTVAAVFAASWLLLAIINVHQRPTMVNYVAIGLATAAGLLFKYNFAIVLVAFIAAALSIESFRRRLYDRRIIVSIVLAVICIGPHYWWAIHHWETASSKALTQLVPSEWMPMGERITTGLIRLVWSTLSCCAVTIVIFAIAFRDLGRVWWSQSRRSELAMYTIDEGRATELIERTIIGVTLLLVMLAVSGNAVETKNHWLQPYLFLLPIYLVLRLKRFVAMDEIGGARILTTAGVFGAVVLSVMVGRPISASMRGDYSWLNVPYSGLAERLELIPQRPAMIVATDVRTAGNLKAHLPAIPVVTVRDYRSRVSAKDETQHRVLLVVDRVNDGDADWPLYRMAEAMDRSIDQVVAVSTKIELPYRFGTGEDGHSFRVSDVRPLDGESEPADRIATSPDGR</sequence>
<evidence type="ECO:0000259" key="10">
    <source>
        <dbReference type="Pfam" id="PF13231"/>
    </source>
</evidence>
<evidence type="ECO:0000313" key="11">
    <source>
        <dbReference type="EMBL" id="TWU60068.1"/>
    </source>
</evidence>
<dbReference type="AlphaFoldDB" id="A0A5C6FF78"/>
<keyword evidence="3" id="KW-0328">Glycosyltransferase</keyword>
<feature type="transmembrane region" description="Helical" evidence="9">
    <location>
        <begin position="201"/>
        <end position="219"/>
    </location>
</feature>
<keyword evidence="6 9" id="KW-1133">Transmembrane helix</keyword>
<keyword evidence="2" id="KW-1003">Cell membrane</keyword>
<organism evidence="11 12">
    <name type="scientific">Rubripirellula tenax</name>
    <dbReference type="NCBI Taxonomy" id="2528015"/>
    <lineage>
        <taxon>Bacteria</taxon>
        <taxon>Pseudomonadati</taxon>
        <taxon>Planctomycetota</taxon>
        <taxon>Planctomycetia</taxon>
        <taxon>Pirellulales</taxon>
        <taxon>Pirellulaceae</taxon>
        <taxon>Rubripirellula</taxon>
    </lineage>
</organism>
<feature type="domain" description="Glycosyltransferase RgtA/B/C/D-like" evidence="10">
    <location>
        <begin position="57"/>
        <end position="218"/>
    </location>
</feature>
<evidence type="ECO:0000256" key="3">
    <source>
        <dbReference type="ARBA" id="ARBA00022676"/>
    </source>
</evidence>
<dbReference type="OrthoDB" id="9153955at2"/>
<gene>
    <name evidence="11" type="ORF">Poly51_03420</name>
</gene>
<name>A0A5C6FF78_9BACT</name>
<reference evidence="11 12" key="1">
    <citation type="submission" date="2019-02" db="EMBL/GenBank/DDBJ databases">
        <title>Deep-cultivation of Planctomycetes and their phenomic and genomic characterization uncovers novel biology.</title>
        <authorList>
            <person name="Wiegand S."/>
            <person name="Jogler M."/>
            <person name="Boedeker C."/>
            <person name="Pinto D."/>
            <person name="Vollmers J."/>
            <person name="Rivas-Marin E."/>
            <person name="Kohn T."/>
            <person name="Peeters S.H."/>
            <person name="Heuer A."/>
            <person name="Rast P."/>
            <person name="Oberbeckmann S."/>
            <person name="Bunk B."/>
            <person name="Jeske O."/>
            <person name="Meyerdierks A."/>
            <person name="Storesund J.E."/>
            <person name="Kallscheuer N."/>
            <person name="Luecker S."/>
            <person name="Lage O.M."/>
            <person name="Pohl T."/>
            <person name="Merkel B.J."/>
            <person name="Hornburger P."/>
            <person name="Mueller R.-W."/>
            <person name="Bruemmer F."/>
            <person name="Labrenz M."/>
            <person name="Spormann A.M."/>
            <person name="Op Den Camp H."/>
            <person name="Overmann J."/>
            <person name="Amann R."/>
            <person name="Jetten M.S.M."/>
            <person name="Mascher T."/>
            <person name="Medema M.H."/>
            <person name="Devos D.P."/>
            <person name="Kaster A.-K."/>
            <person name="Ovreas L."/>
            <person name="Rohde M."/>
            <person name="Galperin M.Y."/>
            <person name="Jogler C."/>
        </authorList>
    </citation>
    <scope>NUCLEOTIDE SEQUENCE [LARGE SCALE GENOMIC DNA]</scope>
    <source>
        <strain evidence="11 12">Poly51</strain>
    </source>
</reference>
<comment type="subcellular location">
    <subcellularLocation>
        <location evidence="1">Cell membrane</location>
        <topology evidence="1">Multi-pass membrane protein</topology>
    </subcellularLocation>
</comment>
<feature type="transmembrane region" description="Helical" evidence="9">
    <location>
        <begin position="329"/>
        <end position="345"/>
    </location>
</feature>
<proteinExistence type="predicted"/>
<keyword evidence="12" id="KW-1185">Reference proteome</keyword>
<dbReference type="InterPro" id="IPR038731">
    <property type="entry name" value="RgtA/B/C-like"/>
</dbReference>
<dbReference type="RefSeq" id="WP_146453608.1">
    <property type="nucleotide sequence ID" value="NZ_SJPW01000001.1"/>
</dbReference>
<feature type="transmembrane region" description="Helical" evidence="9">
    <location>
        <begin position="250"/>
        <end position="272"/>
    </location>
</feature>
<evidence type="ECO:0000256" key="7">
    <source>
        <dbReference type="ARBA" id="ARBA00023136"/>
    </source>
</evidence>
<comment type="caution">
    <text evidence="11">The sequence shown here is derived from an EMBL/GenBank/DDBJ whole genome shotgun (WGS) entry which is preliminary data.</text>
</comment>
<dbReference type="InterPro" id="IPR050297">
    <property type="entry name" value="LipidA_mod_glycosyltrf_83"/>
</dbReference>
<evidence type="ECO:0000256" key="9">
    <source>
        <dbReference type="SAM" id="Phobius"/>
    </source>
</evidence>
<evidence type="ECO:0000256" key="8">
    <source>
        <dbReference type="SAM" id="MobiDB-lite"/>
    </source>
</evidence>
<feature type="transmembrane region" description="Helical" evidence="9">
    <location>
        <begin position="170"/>
        <end position="189"/>
    </location>
</feature>
<evidence type="ECO:0000256" key="5">
    <source>
        <dbReference type="ARBA" id="ARBA00022692"/>
    </source>
</evidence>